<dbReference type="CDD" id="cd00303">
    <property type="entry name" value="retropepsin_like"/>
    <property type="match status" value="1"/>
</dbReference>
<name>A0A699GNM2_TANCI</name>
<dbReference type="PANTHER" id="PTHR33067">
    <property type="entry name" value="RNA-DIRECTED DNA POLYMERASE-RELATED"/>
    <property type="match status" value="1"/>
</dbReference>
<protein>
    <submittedName>
        <fullName evidence="3">MAK10-like protein</fullName>
    </submittedName>
</protein>
<dbReference type="Pfam" id="PF03732">
    <property type="entry name" value="Retrotrans_gag"/>
    <property type="match status" value="1"/>
</dbReference>
<comment type="caution">
    <text evidence="3">The sequence shown here is derived from an EMBL/GenBank/DDBJ whole genome shotgun (WGS) entry which is preliminary data.</text>
</comment>
<reference evidence="3" key="1">
    <citation type="journal article" date="2019" name="Sci. Rep.">
        <title>Draft genome of Tanacetum cinerariifolium, the natural source of mosquito coil.</title>
        <authorList>
            <person name="Yamashiro T."/>
            <person name="Shiraishi A."/>
            <person name="Satake H."/>
            <person name="Nakayama K."/>
        </authorList>
    </citation>
    <scope>NUCLEOTIDE SEQUENCE</scope>
</reference>
<feature type="region of interest" description="Disordered" evidence="1">
    <location>
        <begin position="1"/>
        <end position="25"/>
    </location>
</feature>
<sequence length="810" mass="93008">MVDENQPRTLGDYSRPSHEGYRNTIELPKGDNVVPLRPDTIRLVQKDVHSMSFATRHAIDHSTGGKLRDKSVKESWKVIDDLALYDNESWNYQRDFTKIVKAIYLPQDVLSASDRHLIELENQVQRLMEAHLAHKPSVHVNKIAFSCEIYGGPYNTRYCMENPKQAFLDYASLRIDEAGAHAPMYNTILDRYVETLELSKNGSAFIQSEMPKKIKDPRLFILPYKLGDSKPFDTLSDLGSCVNLIPLYLFKTLKIRLLKKTKNVLGLADGTKSYHIGIVRNVEVYVGKLKLLEDFYVIDMENDLMCPLLIGRGFLVTASAVIDCKKSKIAVTTIDAVVVRDFYKKFYNSIGRVPNRCSSSIGKTRGLLSFSRRKGFRKFVAYFDPHLSMNIITHKAINTIMVNQQGSMDDNFVAIVGNVQVFVGSITYTTDFIVFEDIEKYIEIGLSKFEEEETETMREPTMEEYMTKTREGYGSGIARPKIKEKDHFELKGLTIITLNFLSQVDHGAFNIVRIVRCCPPARTAKKMEEINNFQQDPGETLYQAWERFKELLLRCPQHYLTDMHEVISFYKGLDVPTRQILDSKVAIPSMKAAYKSRSLDQSFGNSNRGNEQGRYAVSGPRNSKLFFMPRQVIVPFSIHLYDDFYDGEEGLSLDPLYGDYIELNKPLELRRNQVNDLESTIKEGDVIDELMMDIVKTREACVKEKRFDGMITIYKRNNSVTYQIARPLVKVSSHEKLKGQKLEAWRSQEKSESVTVDRGRKTEGNTKRRAENAYVKVYSSFKERNKKEGLEVQLLERSKWRAIAANIVKM</sequence>
<dbReference type="Gene3D" id="2.40.70.10">
    <property type="entry name" value="Acid Proteases"/>
    <property type="match status" value="1"/>
</dbReference>
<dbReference type="InterPro" id="IPR021109">
    <property type="entry name" value="Peptidase_aspartic_dom_sf"/>
</dbReference>
<feature type="domain" description="Retrotransposon gag" evidence="2">
    <location>
        <begin position="519"/>
        <end position="574"/>
    </location>
</feature>
<gene>
    <name evidence="3" type="ORF">Tci_135439</name>
</gene>
<proteinExistence type="predicted"/>
<dbReference type="AlphaFoldDB" id="A0A699GNM2"/>
<evidence type="ECO:0000256" key="1">
    <source>
        <dbReference type="SAM" id="MobiDB-lite"/>
    </source>
</evidence>
<dbReference type="InterPro" id="IPR005162">
    <property type="entry name" value="Retrotrans_gag_dom"/>
</dbReference>
<dbReference type="EMBL" id="BKCJ010029399">
    <property type="protein sequence ID" value="GEV63462.1"/>
    <property type="molecule type" value="Genomic_DNA"/>
</dbReference>
<evidence type="ECO:0000313" key="3">
    <source>
        <dbReference type="EMBL" id="GEV63462.1"/>
    </source>
</evidence>
<dbReference type="PANTHER" id="PTHR33067:SF9">
    <property type="entry name" value="RNA-DIRECTED DNA POLYMERASE"/>
    <property type="match status" value="1"/>
</dbReference>
<accession>A0A699GNM2</accession>
<evidence type="ECO:0000259" key="2">
    <source>
        <dbReference type="Pfam" id="PF03732"/>
    </source>
</evidence>
<organism evidence="3">
    <name type="scientific">Tanacetum cinerariifolium</name>
    <name type="common">Dalmatian daisy</name>
    <name type="synonym">Chrysanthemum cinerariifolium</name>
    <dbReference type="NCBI Taxonomy" id="118510"/>
    <lineage>
        <taxon>Eukaryota</taxon>
        <taxon>Viridiplantae</taxon>
        <taxon>Streptophyta</taxon>
        <taxon>Embryophyta</taxon>
        <taxon>Tracheophyta</taxon>
        <taxon>Spermatophyta</taxon>
        <taxon>Magnoliopsida</taxon>
        <taxon>eudicotyledons</taxon>
        <taxon>Gunneridae</taxon>
        <taxon>Pentapetalae</taxon>
        <taxon>asterids</taxon>
        <taxon>campanulids</taxon>
        <taxon>Asterales</taxon>
        <taxon>Asteraceae</taxon>
        <taxon>Asteroideae</taxon>
        <taxon>Anthemideae</taxon>
        <taxon>Anthemidinae</taxon>
        <taxon>Tanacetum</taxon>
    </lineage>
</organism>